<dbReference type="InterPro" id="IPR011992">
    <property type="entry name" value="EF-hand-dom_pair"/>
</dbReference>
<dbReference type="InterPro" id="IPR001611">
    <property type="entry name" value="Leu-rich_rpt"/>
</dbReference>
<feature type="region of interest" description="Disordered" evidence="1">
    <location>
        <begin position="535"/>
        <end position="635"/>
    </location>
</feature>
<dbReference type="SMART" id="SM00368">
    <property type="entry name" value="LRR_RI"/>
    <property type="match status" value="8"/>
</dbReference>
<protein>
    <recommendedName>
        <fullName evidence="2">EF-hand domain-containing protein</fullName>
    </recommendedName>
</protein>
<comment type="caution">
    <text evidence="3">The sequence shown here is derived from an EMBL/GenBank/DDBJ whole genome shotgun (WGS) entry which is preliminary data.</text>
</comment>
<evidence type="ECO:0000259" key="2">
    <source>
        <dbReference type="PROSITE" id="PS50222"/>
    </source>
</evidence>
<dbReference type="InterPro" id="IPR002048">
    <property type="entry name" value="EF_hand_dom"/>
</dbReference>
<dbReference type="PANTHER" id="PTHR24114">
    <property type="entry name" value="LEUCINE RICH REPEAT FAMILY PROTEIN"/>
    <property type="match status" value="1"/>
</dbReference>
<dbReference type="InterPro" id="IPR032675">
    <property type="entry name" value="LRR_dom_sf"/>
</dbReference>
<gene>
    <name evidence="3" type="ORF">CCH79_00004539</name>
</gene>
<feature type="compositionally biased region" description="Basic residues" evidence="1">
    <location>
        <begin position="611"/>
        <end position="623"/>
    </location>
</feature>
<evidence type="ECO:0000313" key="4">
    <source>
        <dbReference type="Proteomes" id="UP000250572"/>
    </source>
</evidence>
<dbReference type="GO" id="GO:0005509">
    <property type="term" value="F:calcium ion binding"/>
    <property type="evidence" value="ECO:0007669"/>
    <property type="project" value="InterPro"/>
</dbReference>
<dbReference type="Proteomes" id="UP000250572">
    <property type="component" value="Unassembled WGS sequence"/>
</dbReference>
<dbReference type="STRING" id="33528.ENSGAFP00000025284"/>
<accession>A0A315V2H8</accession>
<keyword evidence="4" id="KW-1185">Reference proteome</keyword>
<feature type="compositionally biased region" description="Low complexity" evidence="1">
    <location>
        <begin position="562"/>
        <end position="572"/>
    </location>
</feature>
<dbReference type="InterPro" id="IPR052394">
    <property type="entry name" value="LRR-containing"/>
</dbReference>
<dbReference type="Gene3D" id="3.80.10.10">
    <property type="entry name" value="Ribonuclease Inhibitor"/>
    <property type="match status" value="2"/>
</dbReference>
<dbReference type="PANTHER" id="PTHR24114:SF49">
    <property type="entry name" value="LEUCINE-RICH REPEAT-CONTAINING PROTEIN 74A"/>
    <property type="match status" value="1"/>
</dbReference>
<evidence type="ECO:0000256" key="1">
    <source>
        <dbReference type="SAM" id="MobiDB-lite"/>
    </source>
</evidence>
<dbReference type="SUPFAM" id="SSF47473">
    <property type="entry name" value="EF-hand"/>
    <property type="match status" value="1"/>
</dbReference>
<dbReference type="SUPFAM" id="SSF52047">
    <property type="entry name" value="RNI-like"/>
    <property type="match status" value="1"/>
</dbReference>
<feature type="domain" description="EF-hand" evidence="2">
    <location>
        <begin position="385"/>
        <end position="420"/>
    </location>
</feature>
<reference evidence="3 4" key="1">
    <citation type="journal article" date="2018" name="G3 (Bethesda)">
        <title>A High-Quality Reference Genome for the Invasive Mosquitofish Gambusia affinis Using a Chicago Library.</title>
        <authorList>
            <person name="Hoffberg S.L."/>
            <person name="Troendle N.J."/>
            <person name="Glenn T.C."/>
            <person name="Mahmud O."/>
            <person name="Louha S."/>
            <person name="Chalopin D."/>
            <person name="Bennetzen J.L."/>
            <person name="Mauricio R."/>
        </authorList>
    </citation>
    <scope>NUCLEOTIDE SEQUENCE [LARGE SCALE GENOMIC DNA]</scope>
    <source>
        <strain evidence="3">NE01/NJP1002.9</strain>
        <tissue evidence="3">Muscle</tissue>
    </source>
</reference>
<feature type="compositionally biased region" description="Polar residues" evidence="1">
    <location>
        <begin position="585"/>
        <end position="607"/>
    </location>
</feature>
<proteinExistence type="predicted"/>
<dbReference type="EMBL" id="NHOQ01002481">
    <property type="protein sequence ID" value="PWA16328.1"/>
    <property type="molecule type" value="Genomic_DNA"/>
</dbReference>
<feature type="compositionally biased region" description="Polar residues" evidence="1">
    <location>
        <begin position="542"/>
        <end position="561"/>
    </location>
</feature>
<name>A0A315V2H8_GAMAF</name>
<feature type="region of interest" description="Disordered" evidence="1">
    <location>
        <begin position="1"/>
        <end position="38"/>
    </location>
</feature>
<sequence length="635" mass="70674">MSIPSFEELSLKDEDCLSPIESQSTDTESDQELESDGKKKFSKHMSVAEVYMEACKRVGVVPVSYFIRNHSSPTMTLTYHGLGPLGCKALAIALVSDVHIRTLELADNHIQAEGVKYLAELLRANFTIQHLDLSNNHVKSEGAEHIAKMLMDSISLKSIKLSGNGFADDDAKHFTEALSNNSRIKDLDLSHNKFCGKGGEYLGQLLANNEGMEVLDLSWNHLRMKGAVAFSAGLKVNMMLKHLDLSWNGFGNEGALAMGEALKFNNTLVHLNLSNNCITNEGVSMLCRGLDYNETLRVLLLAYNAVTVEGALALVNVVKNSPKSALEQINICNVLVNENFVNLLELTCQEHPGLDVQYEGVGGFIAQKPPKRIDPMKVIQDYLDKRKLRLWDFFRNIDKDGTMRVPVTDFRKAIQIEELIHRLDRGRTGMVDYRGLADTRKQMVRDHRRQLKKVESRQKKEKQKSDRILKTFQTAVEAVTPRSSMIFSPGGAKEDSGGPQPFSATPLSSWHHIVMSNSSRYSVTNMSGDHVHLPMLGGTSPYRPTSSPAMRSYSQPNLLVDSSTSPTSKSISAQGVRSDLETDYSKLSPSGNSLTRSRPALNIQQPENKVKTKKLKKRKVKKYGVKDSQNPTKIK</sequence>
<dbReference type="AlphaFoldDB" id="A0A315V2H8"/>
<evidence type="ECO:0000313" key="3">
    <source>
        <dbReference type="EMBL" id="PWA16328.1"/>
    </source>
</evidence>
<dbReference type="PROSITE" id="PS50222">
    <property type="entry name" value="EF_HAND_2"/>
    <property type="match status" value="1"/>
</dbReference>
<dbReference type="Pfam" id="PF13516">
    <property type="entry name" value="LRR_6"/>
    <property type="match status" value="6"/>
</dbReference>
<organism evidence="3 4">
    <name type="scientific">Gambusia affinis</name>
    <name type="common">Western mosquitofish</name>
    <name type="synonym">Heterandria affinis</name>
    <dbReference type="NCBI Taxonomy" id="33528"/>
    <lineage>
        <taxon>Eukaryota</taxon>
        <taxon>Metazoa</taxon>
        <taxon>Chordata</taxon>
        <taxon>Craniata</taxon>
        <taxon>Vertebrata</taxon>
        <taxon>Euteleostomi</taxon>
        <taxon>Actinopterygii</taxon>
        <taxon>Neopterygii</taxon>
        <taxon>Teleostei</taxon>
        <taxon>Neoteleostei</taxon>
        <taxon>Acanthomorphata</taxon>
        <taxon>Ovalentaria</taxon>
        <taxon>Atherinomorphae</taxon>
        <taxon>Cyprinodontiformes</taxon>
        <taxon>Poeciliidae</taxon>
        <taxon>Poeciliinae</taxon>
        <taxon>Gambusia</taxon>
    </lineage>
</organism>